<protein>
    <submittedName>
        <fullName evidence="1">Uncharacterized protein</fullName>
    </submittedName>
</protein>
<name>A0A077UML8_9STAP</name>
<evidence type="ECO:0000313" key="2">
    <source>
        <dbReference type="Proteomes" id="UP000044616"/>
    </source>
</evidence>
<dbReference type="Proteomes" id="UP000044616">
    <property type="component" value="Unassembled WGS sequence"/>
</dbReference>
<sequence>MMKDSRFGQKITLDNVSYVLLKGMVICKEVDKLDDTR</sequence>
<proteinExistence type="predicted"/>
<dbReference type="AlphaFoldDB" id="A0A077UML8"/>
<accession>A0A077UML8</accession>
<gene>
    <name evidence="1" type="ORF">ERS140147_01720</name>
</gene>
<dbReference type="EMBL" id="CCEH01000014">
    <property type="protein sequence ID" value="CDR28583.1"/>
    <property type="molecule type" value="Genomic_DNA"/>
</dbReference>
<reference evidence="1 2" key="1">
    <citation type="submission" date="2014-05" db="EMBL/GenBank/DDBJ databases">
        <authorList>
            <person name="Aslett A.Martin."/>
            <person name="De Silva Nishadi"/>
        </authorList>
    </citation>
    <scope>NUCLEOTIDE SEQUENCE [LARGE SCALE GENOMIC DNA]</scope>
</reference>
<evidence type="ECO:0000313" key="1">
    <source>
        <dbReference type="EMBL" id="CDR28583.1"/>
    </source>
</evidence>
<organism evidence="1 2">
    <name type="scientific">Staphylococcus schweitzeri</name>
    <dbReference type="NCBI Taxonomy" id="1654388"/>
    <lineage>
        <taxon>Bacteria</taxon>
        <taxon>Bacillati</taxon>
        <taxon>Bacillota</taxon>
        <taxon>Bacilli</taxon>
        <taxon>Bacillales</taxon>
        <taxon>Staphylococcaceae</taxon>
        <taxon>Staphylococcus</taxon>
    </lineage>
</organism>